<evidence type="ECO:0000313" key="3">
    <source>
        <dbReference type="EMBL" id="KGF72761.1"/>
    </source>
</evidence>
<protein>
    <submittedName>
        <fullName evidence="3">Uncharacterized protein</fullName>
    </submittedName>
</protein>
<feature type="region of interest" description="Disordered" evidence="2">
    <location>
        <begin position="213"/>
        <end position="246"/>
    </location>
</feature>
<evidence type="ECO:0000256" key="1">
    <source>
        <dbReference type="SAM" id="Coils"/>
    </source>
</evidence>
<dbReference type="STRING" id="1497020.DO97_05385"/>
<evidence type="ECO:0000256" key="2">
    <source>
        <dbReference type="SAM" id="MobiDB-lite"/>
    </source>
</evidence>
<feature type="coiled-coil region" evidence="1">
    <location>
        <begin position="139"/>
        <end position="187"/>
    </location>
</feature>
<dbReference type="OrthoDB" id="419021at2"/>
<dbReference type="RefSeq" id="WP_036533012.1">
    <property type="nucleotide sequence ID" value="NZ_JJML01000019.1"/>
</dbReference>
<organism evidence="3 4">
    <name type="scientific">Neosynechococcus sphagnicola sy1</name>
    <dbReference type="NCBI Taxonomy" id="1497020"/>
    <lineage>
        <taxon>Bacteria</taxon>
        <taxon>Bacillati</taxon>
        <taxon>Cyanobacteriota</taxon>
        <taxon>Cyanophyceae</taxon>
        <taxon>Neosynechococcales</taxon>
        <taxon>Neosynechococcaceae</taxon>
        <taxon>Neosynechococcus</taxon>
    </lineage>
</organism>
<sequence length="463" mass="49503">MSNCDVDNLTPDHPAGEVVTLLPSVPATAASSVETTPTPLSLPSTLESEGAMVLPSTGSDSSPVGLIQELCECNRNLLRHIAQLEAALATYQMAPPPGENASETVLTFQDLISLQAQVQSLSQELVVAHRTDQQQQDLMATLTVELINSQERIAELERDCALHQQQYQEQSQQLHQTENTCRDLRTRLFRQQSHTLQLKVALERSLERNASAEPLTALDIPGTEGRQLTHGNGMPGNPQRQEWDAAPTLPNHPVAVAKQPLAPKAAPIPPWSISLGTTLQQAPTLDLNQPFQSEGGTETPTEAEVAKITEASDPLWQDLARLIDAATTDSNSAAASGTQTPTVTTNQASIDLDPALVPGMGNSTHQHRKRLALPTFSASVVTAPVSPEVILGASPVILEVAAMAAPNPSENELGEIILPVSQKSLTEAAVTAWSSLVVTKPHPSRRKSEATAVDLPLFLRPQG</sequence>
<proteinExistence type="predicted"/>
<keyword evidence="4" id="KW-1185">Reference proteome</keyword>
<dbReference type="Proteomes" id="UP000030170">
    <property type="component" value="Unassembled WGS sequence"/>
</dbReference>
<dbReference type="AlphaFoldDB" id="A0A098TKF6"/>
<name>A0A098TKF6_9CYAN</name>
<dbReference type="EMBL" id="JJML01000019">
    <property type="protein sequence ID" value="KGF72761.1"/>
    <property type="molecule type" value="Genomic_DNA"/>
</dbReference>
<keyword evidence="1" id="KW-0175">Coiled coil</keyword>
<accession>A0A098TKF6</accession>
<gene>
    <name evidence="3" type="ORF">DO97_05385</name>
</gene>
<reference evidence="3 4" key="1">
    <citation type="journal article" date="2014" name="Mol. Ecol.">
        <title>Evolution of Synechococcus.</title>
        <authorList>
            <person name="Dvorak P."/>
            <person name="Casamatta D."/>
            <person name="Hasler P."/>
            <person name="Poulickova A."/>
            <person name="Ondrej V."/>
            <person name="Sanges R."/>
        </authorList>
    </citation>
    <scope>NUCLEOTIDE SEQUENCE [LARGE SCALE GENOMIC DNA]</scope>
    <source>
        <strain evidence="3 4">CAUP A 1101</strain>
    </source>
</reference>
<comment type="caution">
    <text evidence="3">The sequence shown here is derived from an EMBL/GenBank/DDBJ whole genome shotgun (WGS) entry which is preliminary data.</text>
</comment>
<evidence type="ECO:0000313" key="4">
    <source>
        <dbReference type="Proteomes" id="UP000030170"/>
    </source>
</evidence>